<feature type="compositionally biased region" description="Polar residues" evidence="1">
    <location>
        <begin position="416"/>
        <end position="431"/>
    </location>
</feature>
<reference evidence="3" key="1">
    <citation type="submission" date="2022-06" db="EMBL/GenBank/DDBJ databases">
        <title>Aeoliella straminimaris, a novel planctomycete from sediments.</title>
        <authorList>
            <person name="Vitorino I.R."/>
            <person name="Lage O.M."/>
        </authorList>
    </citation>
    <scope>NUCLEOTIDE SEQUENCE</scope>
    <source>
        <strain evidence="3">ICT_H6.2</strain>
    </source>
</reference>
<dbReference type="PANTHER" id="PTHR45947">
    <property type="entry name" value="SULFOQUINOVOSYL TRANSFERASE SQD2"/>
    <property type="match status" value="1"/>
</dbReference>
<dbReference type="CDD" id="cd03801">
    <property type="entry name" value="GT4_PimA-like"/>
    <property type="match status" value="1"/>
</dbReference>
<feature type="domain" description="Glycosyl transferase family 1" evidence="2">
    <location>
        <begin position="230"/>
        <end position="375"/>
    </location>
</feature>
<dbReference type="SUPFAM" id="SSF53756">
    <property type="entry name" value="UDP-Glycosyltransferase/glycogen phosphorylase"/>
    <property type="match status" value="1"/>
</dbReference>
<dbReference type="Proteomes" id="UP001155241">
    <property type="component" value="Unassembled WGS sequence"/>
</dbReference>
<evidence type="ECO:0000259" key="2">
    <source>
        <dbReference type="Pfam" id="PF00534"/>
    </source>
</evidence>
<protein>
    <submittedName>
        <fullName evidence="3">Glycosyltransferase family 4 protein</fullName>
    </submittedName>
</protein>
<evidence type="ECO:0000313" key="4">
    <source>
        <dbReference type="Proteomes" id="UP001155241"/>
    </source>
</evidence>
<dbReference type="InterPro" id="IPR001296">
    <property type="entry name" value="Glyco_trans_1"/>
</dbReference>
<gene>
    <name evidence="3" type="ORF">NG895_26750</name>
</gene>
<feature type="region of interest" description="Disordered" evidence="1">
    <location>
        <begin position="414"/>
        <end position="446"/>
    </location>
</feature>
<dbReference type="AlphaFoldDB" id="A0A9X2JKW0"/>
<keyword evidence="4" id="KW-1185">Reference proteome</keyword>
<dbReference type="PANTHER" id="PTHR45947:SF3">
    <property type="entry name" value="SULFOQUINOVOSYL TRANSFERASE SQD2"/>
    <property type="match status" value="1"/>
</dbReference>
<organism evidence="3 4">
    <name type="scientific">Aeoliella straminimaris</name>
    <dbReference type="NCBI Taxonomy" id="2954799"/>
    <lineage>
        <taxon>Bacteria</taxon>
        <taxon>Pseudomonadati</taxon>
        <taxon>Planctomycetota</taxon>
        <taxon>Planctomycetia</taxon>
        <taxon>Pirellulales</taxon>
        <taxon>Lacipirellulaceae</taxon>
        <taxon>Aeoliella</taxon>
    </lineage>
</organism>
<sequence length="446" mass="49038">MAVASTIADDSPVDDAQQAPHARPRVAVITNSVTPYRQYVHQRLVDEVPQVELWTLTTHDNAYQRWQGMELPESIRPVAFGAGEPTNEQAQLRYSRREWNKGGRIIAWLKQHDVAAVICQGCGDFGRLRILRWCHRNGIPCYLSGDFNVQGDKLKGALRRLKQFTYRHAINCSAGLMPCGRNGRELLFRYGGQQKPVFWFPFVPNVELLQQMPADLIERVRRTYPALASSRRRMIFSARMMPAKRPDLAIEAFSAVADELPNWDLVMVGDGALREQLEASVPQACRDRIHFTGFVNNPADMAGIYGCGDILLLPSDHEPWGVVMVEAAAAGLAIVCSDAVGAAPELVVEGENGANFAAGDLQSCIAAIRRVAAEQQIDSARSASAGVFTQWLQECSPIDGFRQAMQHCGVLPQPSIERTTSSGETNPSSNSHPKEIHSAVPLSGGV</sequence>
<evidence type="ECO:0000313" key="3">
    <source>
        <dbReference type="EMBL" id="MCO6047519.1"/>
    </source>
</evidence>
<evidence type="ECO:0000256" key="1">
    <source>
        <dbReference type="SAM" id="MobiDB-lite"/>
    </source>
</evidence>
<name>A0A9X2JKW0_9BACT</name>
<proteinExistence type="predicted"/>
<dbReference type="Pfam" id="PF00534">
    <property type="entry name" value="Glycos_transf_1"/>
    <property type="match status" value="1"/>
</dbReference>
<dbReference type="EMBL" id="JAMXLR010000092">
    <property type="protein sequence ID" value="MCO6047519.1"/>
    <property type="molecule type" value="Genomic_DNA"/>
</dbReference>
<accession>A0A9X2JKW0</accession>
<dbReference type="Gene3D" id="3.40.50.2000">
    <property type="entry name" value="Glycogen Phosphorylase B"/>
    <property type="match status" value="2"/>
</dbReference>
<dbReference type="RefSeq" id="WP_252855629.1">
    <property type="nucleotide sequence ID" value="NZ_JAMXLR010000092.1"/>
</dbReference>
<dbReference type="InterPro" id="IPR050194">
    <property type="entry name" value="Glycosyltransferase_grp1"/>
</dbReference>
<feature type="region of interest" description="Disordered" evidence="1">
    <location>
        <begin position="1"/>
        <end position="22"/>
    </location>
</feature>
<comment type="caution">
    <text evidence="3">The sequence shown here is derived from an EMBL/GenBank/DDBJ whole genome shotgun (WGS) entry which is preliminary data.</text>
</comment>
<dbReference type="GO" id="GO:0016758">
    <property type="term" value="F:hexosyltransferase activity"/>
    <property type="evidence" value="ECO:0007669"/>
    <property type="project" value="TreeGrafter"/>
</dbReference>